<dbReference type="InterPro" id="IPR029060">
    <property type="entry name" value="PIN-like_dom_sf"/>
</dbReference>
<evidence type="ECO:0000313" key="9">
    <source>
        <dbReference type="Proteomes" id="UP000785679"/>
    </source>
</evidence>
<name>A0A8J8SZ05_HALGN</name>
<sequence length="229" mass="26627">MEYNQYIIQSEWQVTTRLFTSFQGKANKTRKFAQVKRMLSPKDPRLATKSSDSKSIKKAADKEKPAPAKISNLNQIEIKKMEKDRVGLFFEHNMQLGPPYHIIIDTNFINFSIQYKLDIFQCMMDCLLAKCIPCVTDCVVAELEKMGQKYRLALKLTKDPRFQRLHCSHKGTYADDCLVDRVKQNRCYIVATNDKDLKRRIRKIPGVPIMYIAGHKYQIERISDDLGNI</sequence>
<dbReference type="OrthoDB" id="76105at2759"/>
<evidence type="ECO:0000256" key="4">
    <source>
        <dbReference type="ARBA" id="ARBA00023242"/>
    </source>
</evidence>
<dbReference type="AlphaFoldDB" id="A0A8J8SZ05"/>
<evidence type="ECO:0000256" key="3">
    <source>
        <dbReference type="ARBA" id="ARBA00022552"/>
    </source>
</evidence>
<gene>
    <name evidence="8" type="ORF">FGO68_gene1537</name>
</gene>
<keyword evidence="3" id="KW-0698">rRNA processing</keyword>
<dbReference type="GO" id="GO:0032040">
    <property type="term" value="C:small-subunit processome"/>
    <property type="evidence" value="ECO:0007669"/>
    <property type="project" value="InterPro"/>
</dbReference>
<feature type="region of interest" description="Disordered" evidence="6">
    <location>
        <begin position="42"/>
        <end position="66"/>
    </location>
</feature>
<evidence type="ECO:0000256" key="2">
    <source>
        <dbReference type="ARBA" id="ARBA00022517"/>
    </source>
</evidence>
<dbReference type="CDD" id="cd09864">
    <property type="entry name" value="PIN_Fcf1-like"/>
    <property type="match status" value="1"/>
</dbReference>
<comment type="subcellular location">
    <subcellularLocation>
        <location evidence="1">Nucleus</location>
        <location evidence="1">Nucleolus</location>
    </subcellularLocation>
</comment>
<proteinExistence type="inferred from homology"/>
<evidence type="ECO:0000256" key="1">
    <source>
        <dbReference type="ARBA" id="ARBA00004604"/>
    </source>
</evidence>
<reference evidence="8" key="1">
    <citation type="submission" date="2019-06" db="EMBL/GenBank/DDBJ databases">
        <authorList>
            <person name="Zheng W."/>
        </authorList>
    </citation>
    <scope>NUCLEOTIDE SEQUENCE</scope>
    <source>
        <strain evidence="8">QDHG01</strain>
    </source>
</reference>
<keyword evidence="2" id="KW-0690">Ribosome biogenesis</keyword>
<comment type="similarity">
    <text evidence="5">Belongs to the UTP23/FCF1 family. FCF1 subfamily.</text>
</comment>
<dbReference type="Pfam" id="PF04900">
    <property type="entry name" value="Fcf1"/>
    <property type="match status" value="1"/>
</dbReference>
<dbReference type="EMBL" id="RRYP01014765">
    <property type="protein sequence ID" value="TNV75815.1"/>
    <property type="molecule type" value="Genomic_DNA"/>
</dbReference>
<organism evidence="8 9">
    <name type="scientific">Halteria grandinella</name>
    <dbReference type="NCBI Taxonomy" id="5974"/>
    <lineage>
        <taxon>Eukaryota</taxon>
        <taxon>Sar</taxon>
        <taxon>Alveolata</taxon>
        <taxon>Ciliophora</taxon>
        <taxon>Intramacronucleata</taxon>
        <taxon>Spirotrichea</taxon>
        <taxon>Stichotrichia</taxon>
        <taxon>Sporadotrichida</taxon>
        <taxon>Halteriidae</taxon>
        <taxon>Halteria</taxon>
    </lineage>
</organism>
<dbReference type="GO" id="GO:0006364">
    <property type="term" value="P:rRNA processing"/>
    <property type="evidence" value="ECO:0007669"/>
    <property type="project" value="UniProtKB-KW"/>
</dbReference>
<keyword evidence="4" id="KW-0539">Nucleus</keyword>
<dbReference type="InterPro" id="IPR037503">
    <property type="entry name" value="Fcf1_PIN"/>
</dbReference>
<evidence type="ECO:0000259" key="7">
    <source>
        <dbReference type="SMART" id="SM00670"/>
    </source>
</evidence>
<dbReference type="SUPFAM" id="SSF88723">
    <property type="entry name" value="PIN domain-like"/>
    <property type="match status" value="1"/>
</dbReference>
<evidence type="ECO:0000313" key="8">
    <source>
        <dbReference type="EMBL" id="TNV75815.1"/>
    </source>
</evidence>
<dbReference type="SMART" id="SM00670">
    <property type="entry name" value="PINc"/>
    <property type="match status" value="1"/>
</dbReference>
<feature type="domain" description="PIN" evidence="7">
    <location>
        <begin position="100"/>
        <end position="199"/>
    </location>
</feature>
<dbReference type="Gene3D" id="3.40.50.1010">
    <property type="entry name" value="5'-nuclease"/>
    <property type="match status" value="1"/>
</dbReference>
<dbReference type="FunFam" id="3.40.50.1010:FF:000004">
    <property type="entry name" value="rRNA-processing protein FCF1 homolog"/>
    <property type="match status" value="1"/>
</dbReference>
<keyword evidence="9" id="KW-1185">Reference proteome</keyword>
<dbReference type="InterPro" id="IPR006984">
    <property type="entry name" value="Fcf1/UTP23"/>
</dbReference>
<evidence type="ECO:0000256" key="5">
    <source>
        <dbReference type="ARBA" id="ARBA00024026"/>
    </source>
</evidence>
<dbReference type="GO" id="GO:0042274">
    <property type="term" value="P:ribosomal small subunit biogenesis"/>
    <property type="evidence" value="ECO:0007669"/>
    <property type="project" value="UniProtKB-ARBA"/>
</dbReference>
<accession>A0A8J8SZ05</accession>
<evidence type="ECO:0000256" key="6">
    <source>
        <dbReference type="SAM" id="MobiDB-lite"/>
    </source>
</evidence>
<dbReference type="PANTHER" id="PTHR12416">
    <property type="entry name" value="RRNA-PROCESSING PROTEIN UTP23 HOMOLOG"/>
    <property type="match status" value="1"/>
</dbReference>
<protein>
    <recommendedName>
        <fullName evidence="7">PIN domain-containing protein</fullName>
    </recommendedName>
</protein>
<dbReference type="InterPro" id="IPR002716">
    <property type="entry name" value="PIN_dom"/>
</dbReference>
<dbReference type="Proteomes" id="UP000785679">
    <property type="component" value="Unassembled WGS sequence"/>
</dbReference>
<comment type="caution">
    <text evidence="8">The sequence shown here is derived from an EMBL/GenBank/DDBJ whole genome shotgun (WGS) entry which is preliminary data.</text>
</comment>